<keyword evidence="2" id="KW-1185">Reference proteome</keyword>
<dbReference type="Proteomes" id="UP001163603">
    <property type="component" value="Chromosome 3"/>
</dbReference>
<organism evidence="1 2">
    <name type="scientific">Pistacia integerrima</name>
    <dbReference type="NCBI Taxonomy" id="434235"/>
    <lineage>
        <taxon>Eukaryota</taxon>
        <taxon>Viridiplantae</taxon>
        <taxon>Streptophyta</taxon>
        <taxon>Embryophyta</taxon>
        <taxon>Tracheophyta</taxon>
        <taxon>Spermatophyta</taxon>
        <taxon>Magnoliopsida</taxon>
        <taxon>eudicotyledons</taxon>
        <taxon>Gunneridae</taxon>
        <taxon>Pentapetalae</taxon>
        <taxon>rosids</taxon>
        <taxon>malvids</taxon>
        <taxon>Sapindales</taxon>
        <taxon>Anacardiaceae</taxon>
        <taxon>Pistacia</taxon>
    </lineage>
</organism>
<name>A0ACC0Z277_9ROSI</name>
<dbReference type="EMBL" id="CM047738">
    <property type="protein sequence ID" value="KAJ0044366.1"/>
    <property type="molecule type" value="Genomic_DNA"/>
</dbReference>
<protein>
    <submittedName>
        <fullName evidence="1">Uncharacterized protein</fullName>
    </submittedName>
</protein>
<sequence>MESSAVVMTCLSNSFPMIVIRVLSDLAGETLLESLKR</sequence>
<comment type="caution">
    <text evidence="1">The sequence shown here is derived from an EMBL/GenBank/DDBJ whole genome shotgun (WGS) entry which is preliminary data.</text>
</comment>
<evidence type="ECO:0000313" key="1">
    <source>
        <dbReference type="EMBL" id="KAJ0044366.1"/>
    </source>
</evidence>
<reference evidence="2" key="1">
    <citation type="journal article" date="2023" name="G3 (Bethesda)">
        <title>Genome assembly and association tests identify interacting loci associated with vigor, precocity, and sex in interspecific pistachio rootstocks.</title>
        <authorList>
            <person name="Palmer W."/>
            <person name="Jacygrad E."/>
            <person name="Sagayaradj S."/>
            <person name="Cavanaugh K."/>
            <person name="Han R."/>
            <person name="Bertier L."/>
            <person name="Beede B."/>
            <person name="Kafkas S."/>
            <person name="Golino D."/>
            <person name="Preece J."/>
            <person name="Michelmore R."/>
        </authorList>
    </citation>
    <scope>NUCLEOTIDE SEQUENCE [LARGE SCALE GENOMIC DNA]</scope>
</reference>
<evidence type="ECO:0000313" key="2">
    <source>
        <dbReference type="Proteomes" id="UP001163603"/>
    </source>
</evidence>
<gene>
    <name evidence="1" type="ORF">Pint_05914</name>
</gene>
<proteinExistence type="predicted"/>
<accession>A0ACC0Z277</accession>